<dbReference type="CDD" id="cd00009">
    <property type="entry name" value="AAA"/>
    <property type="match status" value="1"/>
</dbReference>
<feature type="domain" description="AAA+ ATPase" evidence="1">
    <location>
        <begin position="42"/>
        <end position="183"/>
    </location>
</feature>
<organism evidence="2 3">
    <name type="scientific">Candidatus Muproteobacteria bacterium RBG_16_60_9</name>
    <dbReference type="NCBI Taxonomy" id="1817755"/>
    <lineage>
        <taxon>Bacteria</taxon>
        <taxon>Pseudomonadati</taxon>
        <taxon>Pseudomonadota</taxon>
        <taxon>Candidatus Muproteobacteria</taxon>
    </lineage>
</organism>
<protein>
    <submittedName>
        <fullName evidence="2">General secretion pathway protein</fullName>
    </submittedName>
</protein>
<dbReference type="InterPro" id="IPR052026">
    <property type="entry name" value="ExeA_AAA_ATPase_DNA-bind"/>
</dbReference>
<dbReference type="Pfam" id="PF13401">
    <property type="entry name" value="AAA_22"/>
    <property type="match status" value="1"/>
</dbReference>
<dbReference type="Proteomes" id="UP000179076">
    <property type="component" value="Unassembled WGS sequence"/>
</dbReference>
<sequence>MYEGFYGFSEKPFSLLPDPTFLFLSPKHQKALTMLQFGMMNQAGFTVITGEIGSGKTTLIRQLLSEIGEDVTVGLVSNTHRSFGELLQWVLLAFGLEYRDKKKVELYQTLADFIVKEYSKDRRTVLIIDEAQNLDVDALEELRMLSNINSDKDQFLQLILVGQPHLRETLRRPEMHQFAQRIAVDYSLTTLTLEETWQYIRHRLKVAGGDPNLFDTKACAAVYYYTSGTPRLINSLCEQSLVVGFAEQKKRIDVDIVCDVVRERQKGGIFPVHDPQKRLEGGVVKELTAVRKETREV</sequence>
<reference evidence="2 3" key="1">
    <citation type="journal article" date="2016" name="Nat. Commun.">
        <title>Thousands of microbial genomes shed light on interconnected biogeochemical processes in an aquifer system.</title>
        <authorList>
            <person name="Anantharaman K."/>
            <person name="Brown C.T."/>
            <person name="Hug L.A."/>
            <person name="Sharon I."/>
            <person name="Castelle C.J."/>
            <person name="Probst A.J."/>
            <person name="Thomas B.C."/>
            <person name="Singh A."/>
            <person name="Wilkins M.J."/>
            <person name="Karaoz U."/>
            <person name="Brodie E.L."/>
            <person name="Williams K.H."/>
            <person name="Hubbard S.S."/>
            <person name="Banfield J.F."/>
        </authorList>
    </citation>
    <scope>NUCLEOTIDE SEQUENCE [LARGE SCALE GENOMIC DNA]</scope>
</reference>
<dbReference type="InterPro" id="IPR049945">
    <property type="entry name" value="AAA_22"/>
</dbReference>
<dbReference type="SMART" id="SM00382">
    <property type="entry name" value="AAA"/>
    <property type="match status" value="1"/>
</dbReference>
<name>A0A1F6UWI0_9PROT</name>
<dbReference type="PANTHER" id="PTHR35894">
    <property type="entry name" value="GENERAL SECRETION PATHWAY PROTEIN A-RELATED"/>
    <property type="match status" value="1"/>
</dbReference>
<evidence type="ECO:0000259" key="1">
    <source>
        <dbReference type="SMART" id="SM00382"/>
    </source>
</evidence>
<proteinExistence type="predicted"/>
<dbReference type="EMBL" id="MFSP01000191">
    <property type="protein sequence ID" value="OGI61644.1"/>
    <property type="molecule type" value="Genomic_DNA"/>
</dbReference>
<gene>
    <name evidence="2" type="ORF">A2W18_15120</name>
</gene>
<accession>A0A1F6UWI0</accession>
<dbReference type="InterPro" id="IPR027417">
    <property type="entry name" value="P-loop_NTPase"/>
</dbReference>
<dbReference type="AlphaFoldDB" id="A0A1F6UWI0"/>
<evidence type="ECO:0000313" key="3">
    <source>
        <dbReference type="Proteomes" id="UP000179076"/>
    </source>
</evidence>
<dbReference type="PANTHER" id="PTHR35894:SF1">
    <property type="entry name" value="PHOSPHORIBULOKINASE _ URIDINE KINASE FAMILY"/>
    <property type="match status" value="1"/>
</dbReference>
<dbReference type="GO" id="GO:0016887">
    <property type="term" value="F:ATP hydrolysis activity"/>
    <property type="evidence" value="ECO:0007669"/>
    <property type="project" value="InterPro"/>
</dbReference>
<dbReference type="SUPFAM" id="SSF52540">
    <property type="entry name" value="P-loop containing nucleoside triphosphate hydrolases"/>
    <property type="match status" value="1"/>
</dbReference>
<dbReference type="InterPro" id="IPR003593">
    <property type="entry name" value="AAA+_ATPase"/>
</dbReference>
<evidence type="ECO:0000313" key="2">
    <source>
        <dbReference type="EMBL" id="OGI61644.1"/>
    </source>
</evidence>
<comment type="caution">
    <text evidence="2">The sequence shown here is derived from an EMBL/GenBank/DDBJ whole genome shotgun (WGS) entry which is preliminary data.</text>
</comment>
<dbReference type="Gene3D" id="3.40.50.300">
    <property type="entry name" value="P-loop containing nucleotide triphosphate hydrolases"/>
    <property type="match status" value="1"/>
</dbReference>